<evidence type="ECO:0000313" key="2">
    <source>
        <dbReference type="EMBL" id="MFC3141509.1"/>
    </source>
</evidence>
<feature type="transmembrane region" description="Helical" evidence="1">
    <location>
        <begin position="349"/>
        <end position="382"/>
    </location>
</feature>
<organism evidence="2 3">
    <name type="scientific">Psychromarinibacter halotolerans</name>
    <dbReference type="NCBI Taxonomy" id="1775175"/>
    <lineage>
        <taxon>Bacteria</taxon>
        <taxon>Pseudomonadati</taxon>
        <taxon>Pseudomonadota</taxon>
        <taxon>Alphaproteobacteria</taxon>
        <taxon>Rhodobacterales</taxon>
        <taxon>Paracoccaceae</taxon>
        <taxon>Psychromarinibacter</taxon>
    </lineage>
</organism>
<dbReference type="InterPro" id="IPR004711">
    <property type="entry name" value="Benzoate_Transporter"/>
</dbReference>
<keyword evidence="1" id="KW-0812">Transmembrane</keyword>
<feature type="transmembrane region" description="Helical" evidence="1">
    <location>
        <begin position="45"/>
        <end position="69"/>
    </location>
</feature>
<keyword evidence="1" id="KW-1133">Transmembrane helix</keyword>
<sequence>MPRTLPPFQTVTTGFVVAVVGFFSSFPILLQGIRAMGADDAQAASGLMFAALAMGLAGLVLSFVSRIPASVAWSTPGAALLASTVVPEGGFAVAVGAFLFAGVLTLVAGLYRPLGRLTTSIPAPLAQAMLAGVLLGLCLAPFRALAEVPLTALPILVTWFVVSRCNRTFAVPAAVLVAFALTVIEQGYTVPLPDSLLTVPQFVMPQFELSALLSIGVPLFIVTMAAQNIPGIAVLRSFGYDPSAPRLLSGTAIASILSAPFGAPQTCVAAITAAMCSDADSHPDPAQRWWSAVMAGLFYCLFGLFAAAITTLAAAAPHLAVETLAGVALLGVFAHSAGGALEKPETREAAAVTFLVTASGITIIGLSAAVWGLLLGGLVHVATRLKRR</sequence>
<keyword evidence="1" id="KW-0472">Membrane</keyword>
<gene>
    <name evidence="2" type="ORF">ACFOGP_02255</name>
</gene>
<feature type="transmembrane region" description="Helical" evidence="1">
    <location>
        <begin position="289"/>
        <end position="312"/>
    </location>
</feature>
<dbReference type="NCBIfam" id="TIGR00843">
    <property type="entry name" value="benE"/>
    <property type="match status" value="1"/>
</dbReference>
<dbReference type="PANTHER" id="PTHR30199:SF0">
    <property type="entry name" value="INNER MEMBRANE PROTEIN YDCO"/>
    <property type="match status" value="1"/>
</dbReference>
<feature type="transmembrane region" description="Helical" evidence="1">
    <location>
        <begin position="123"/>
        <end position="142"/>
    </location>
</feature>
<keyword evidence="3" id="KW-1185">Reference proteome</keyword>
<comment type="caution">
    <text evidence="2">The sequence shown here is derived from an EMBL/GenBank/DDBJ whole genome shotgun (WGS) entry which is preliminary data.</text>
</comment>
<feature type="transmembrane region" description="Helical" evidence="1">
    <location>
        <begin position="12"/>
        <end position="33"/>
    </location>
</feature>
<evidence type="ECO:0000256" key="1">
    <source>
        <dbReference type="SAM" id="Phobius"/>
    </source>
</evidence>
<proteinExistence type="predicted"/>
<feature type="transmembrane region" description="Helical" evidence="1">
    <location>
        <begin position="247"/>
        <end position="274"/>
    </location>
</feature>
<reference evidence="3" key="1">
    <citation type="journal article" date="2019" name="Int. J. Syst. Evol. Microbiol.">
        <title>The Global Catalogue of Microorganisms (GCM) 10K type strain sequencing project: providing services to taxonomists for standard genome sequencing and annotation.</title>
        <authorList>
            <consortium name="The Broad Institute Genomics Platform"/>
            <consortium name="The Broad Institute Genome Sequencing Center for Infectious Disease"/>
            <person name="Wu L."/>
            <person name="Ma J."/>
        </authorList>
    </citation>
    <scope>NUCLEOTIDE SEQUENCE [LARGE SCALE GENOMIC DNA]</scope>
    <source>
        <strain evidence="3">KCTC 52366</strain>
    </source>
</reference>
<dbReference type="RefSeq" id="WP_275632230.1">
    <property type="nucleotide sequence ID" value="NZ_JARGYD010000002.1"/>
</dbReference>
<feature type="transmembrane region" description="Helical" evidence="1">
    <location>
        <begin position="319"/>
        <end position="337"/>
    </location>
</feature>
<dbReference type="Proteomes" id="UP001595632">
    <property type="component" value="Unassembled WGS sequence"/>
</dbReference>
<name>A0ABV7GIX0_9RHOB</name>
<accession>A0ABV7GIX0</accession>
<feature type="transmembrane region" description="Helical" evidence="1">
    <location>
        <begin position="209"/>
        <end position="235"/>
    </location>
</feature>
<dbReference type="Pfam" id="PF03594">
    <property type="entry name" value="BenE"/>
    <property type="match status" value="1"/>
</dbReference>
<dbReference type="PANTHER" id="PTHR30199">
    <property type="entry name" value="MFS FAMILY TRANSPORTER, PREDICTED SUBSTRATE BENZOATE"/>
    <property type="match status" value="1"/>
</dbReference>
<dbReference type="EMBL" id="JBHRTB010000010">
    <property type="protein sequence ID" value="MFC3141509.1"/>
    <property type="molecule type" value="Genomic_DNA"/>
</dbReference>
<feature type="transmembrane region" description="Helical" evidence="1">
    <location>
        <begin position="89"/>
        <end position="111"/>
    </location>
</feature>
<evidence type="ECO:0000313" key="3">
    <source>
        <dbReference type="Proteomes" id="UP001595632"/>
    </source>
</evidence>
<feature type="transmembrane region" description="Helical" evidence="1">
    <location>
        <begin position="148"/>
        <end position="163"/>
    </location>
</feature>
<protein>
    <submittedName>
        <fullName evidence="2">Benzoate/H(+) symporter BenE family transporter</fullName>
    </submittedName>
</protein>
<feature type="transmembrane region" description="Helical" evidence="1">
    <location>
        <begin position="170"/>
        <end position="189"/>
    </location>
</feature>